<reference evidence="7 8" key="1">
    <citation type="submission" date="2023-12" db="EMBL/GenBank/DDBJ databases">
        <title>A high-quality genome assembly for Dillenia turbinata (Dilleniales).</title>
        <authorList>
            <person name="Chanderbali A."/>
        </authorList>
    </citation>
    <scope>NUCLEOTIDE SEQUENCE [LARGE SCALE GENOMIC DNA]</scope>
    <source>
        <strain evidence="7">LSX21</strain>
        <tissue evidence="7">Leaf</tissue>
    </source>
</reference>
<dbReference type="Pfam" id="PF00134">
    <property type="entry name" value="Cyclin_N"/>
    <property type="match status" value="1"/>
</dbReference>
<dbReference type="InterPro" id="IPR039361">
    <property type="entry name" value="Cyclin"/>
</dbReference>
<feature type="domain" description="Cyclin-like" evidence="6">
    <location>
        <begin position="2"/>
        <end position="88"/>
    </location>
</feature>
<keyword evidence="8" id="KW-1185">Reference proteome</keyword>
<dbReference type="SMART" id="SM00385">
    <property type="entry name" value="CYCLIN"/>
    <property type="match status" value="1"/>
</dbReference>
<dbReference type="PANTHER" id="PTHR10177">
    <property type="entry name" value="CYCLINS"/>
    <property type="match status" value="1"/>
</dbReference>
<accession>A0AAN8VUZ3</accession>
<evidence type="ECO:0000259" key="6">
    <source>
        <dbReference type="SMART" id="SM00385"/>
    </source>
</evidence>
<evidence type="ECO:0000313" key="8">
    <source>
        <dbReference type="Proteomes" id="UP001370490"/>
    </source>
</evidence>
<evidence type="ECO:0000256" key="3">
    <source>
        <dbReference type="ARBA" id="ARBA00023127"/>
    </source>
</evidence>
<comment type="caution">
    <text evidence="7">The sequence shown here is derived from an EMBL/GenBank/DDBJ whole genome shotgun (WGS) entry which is preliminary data.</text>
</comment>
<proteinExistence type="inferred from homology"/>
<dbReference type="InterPro" id="IPR006671">
    <property type="entry name" value="Cyclin_N"/>
</dbReference>
<protein>
    <submittedName>
        <fullName evidence="7">Cyclin, N-terminal</fullName>
    </submittedName>
</protein>
<dbReference type="InterPro" id="IPR036915">
    <property type="entry name" value="Cyclin-like_sf"/>
</dbReference>
<dbReference type="Proteomes" id="UP001370490">
    <property type="component" value="Unassembled WGS sequence"/>
</dbReference>
<evidence type="ECO:0000256" key="2">
    <source>
        <dbReference type="ARBA" id="ARBA00022618"/>
    </source>
</evidence>
<dbReference type="GO" id="GO:0005829">
    <property type="term" value="C:cytosol"/>
    <property type="evidence" value="ECO:0007669"/>
    <property type="project" value="UniProtKB-ARBA"/>
</dbReference>
<evidence type="ECO:0000256" key="4">
    <source>
        <dbReference type="ARBA" id="ARBA00023306"/>
    </source>
</evidence>
<dbReference type="FunFam" id="1.10.472.10:FF:000198">
    <property type="entry name" value="G2/mitotic-specific cyclin-B1"/>
    <property type="match status" value="1"/>
</dbReference>
<evidence type="ECO:0000256" key="5">
    <source>
        <dbReference type="RuleBase" id="RU000383"/>
    </source>
</evidence>
<evidence type="ECO:0000313" key="7">
    <source>
        <dbReference type="EMBL" id="KAK6936576.1"/>
    </source>
</evidence>
<sequence length="119" mass="13997">MTAFYLCQKIFYLTINILDRYLSVEMVPSRELRLVGITAMFIASKYEEIFAPSSKTPQNHLQVDKFAYISDWSYSIEQILVMENSILDRREWYLTVPTPYVFLACFIKASTPDEQEIFT</sequence>
<name>A0AAN8VUZ3_9MAGN</name>
<dbReference type="AlphaFoldDB" id="A0AAN8VUZ3"/>
<dbReference type="SUPFAM" id="SSF47954">
    <property type="entry name" value="Cyclin-like"/>
    <property type="match status" value="1"/>
</dbReference>
<dbReference type="EMBL" id="JBAMMX010000007">
    <property type="protein sequence ID" value="KAK6936576.1"/>
    <property type="molecule type" value="Genomic_DNA"/>
</dbReference>
<gene>
    <name evidence="7" type="ORF">RJ641_033606</name>
</gene>
<dbReference type="Gene3D" id="1.10.472.10">
    <property type="entry name" value="Cyclin-like"/>
    <property type="match status" value="1"/>
</dbReference>
<organism evidence="7 8">
    <name type="scientific">Dillenia turbinata</name>
    <dbReference type="NCBI Taxonomy" id="194707"/>
    <lineage>
        <taxon>Eukaryota</taxon>
        <taxon>Viridiplantae</taxon>
        <taxon>Streptophyta</taxon>
        <taxon>Embryophyta</taxon>
        <taxon>Tracheophyta</taxon>
        <taxon>Spermatophyta</taxon>
        <taxon>Magnoliopsida</taxon>
        <taxon>eudicotyledons</taxon>
        <taxon>Gunneridae</taxon>
        <taxon>Pentapetalae</taxon>
        <taxon>Dilleniales</taxon>
        <taxon>Dilleniaceae</taxon>
        <taxon>Dillenia</taxon>
    </lineage>
</organism>
<keyword evidence="2" id="KW-0132">Cell division</keyword>
<keyword evidence="3 5" id="KW-0195">Cyclin</keyword>
<dbReference type="InterPro" id="IPR013763">
    <property type="entry name" value="Cyclin-like_dom"/>
</dbReference>
<evidence type="ECO:0000256" key="1">
    <source>
        <dbReference type="ARBA" id="ARBA00006955"/>
    </source>
</evidence>
<keyword evidence="4" id="KW-0131">Cell cycle</keyword>
<dbReference type="GO" id="GO:0051301">
    <property type="term" value="P:cell division"/>
    <property type="evidence" value="ECO:0007669"/>
    <property type="project" value="UniProtKB-KW"/>
</dbReference>
<comment type="similarity">
    <text evidence="1">Belongs to the cyclin family. Cyclin AB subfamily.</text>
</comment>